<dbReference type="EMBL" id="FWYF01000003">
    <property type="protein sequence ID" value="SMD36946.1"/>
    <property type="molecule type" value="Genomic_DNA"/>
</dbReference>
<dbReference type="STRING" id="692418.SAMN04488029_3156"/>
<evidence type="ECO:0000313" key="3">
    <source>
        <dbReference type="Proteomes" id="UP000192472"/>
    </source>
</evidence>
<sequence length="267" mass="30137">MTAEDSIEKLPISKKCPRCANECSNEAIVCGSCSFSFSKTRRAWKRTVNIASTVSLFIGLLVVVINQSTQIFDRLRPTEFVFLGIGSATGTNRLITDNFTLGIKSGGSIMLEKLQFYGSDKYSSQLHMDILVGRGFKSKDIASIKINPTAIHLSYQPASREILESFIDAGVQPEDLSFFFKIRPTSTENSFYLNNPKSSIPGIAKVSYFEINNESQKRQFKEYPVTLLIWVRKFENLGAVFEQKDFPHVDQEKLLKDYAELINKLTE</sequence>
<dbReference type="Proteomes" id="UP000192472">
    <property type="component" value="Unassembled WGS sequence"/>
</dbReference>
<dbReference type="RefSeq" id="WP_084373792.1">
    <property type="nucleotide sequence ID" value="NZ_FWYF01000003.1"/>
</dbReference>
<evidence type="ECO:0000256" key="1">
    <source>
        <dbReference type="SAM" id="Phobius"/>
    </source>
</evidence>
<organism evidence="2 3">
    <name type="scientific">Reichenbachiella faecimaris</name>
    <dbReference type="NCBI Taxonomy" id="692418"/>
    <lineage>
        <taxon>Bacteria</taxon>
        <taxon>Pseudomonadati</taxon>
        <taxon>Bacteroidota</taxon>
        <taxon>Cytophagia</taxon>
        <taxon>Cytophagales</taxon>
        <taxon>Reichenbachiellaceae</taxon>
        <taxon>Reichenbachiella</taxon>
    </lineage>
</organism>
<keyword evidence="1" id="KW-1133">Transmembrane helix</keyword>
<keyword evidence="1" id="KW-0812">Transmembrane</keyword>
<reference evidence="2 3" key="1">
    <citation type="submission" date="2017-04" db="EMBL/GenBank/DDBJ databases">
        <authorList>
            <person name="Afonso C.L."/>
            <person name="Miller P.J."/>
            <person name="Scott M.A."/>
            <person name="Spackman E."/>
            <person name="Goraichik I."/>
            <person name="Dimitrov K.M."/>
            <person name="Suarez D.L."/>
            <person name="Swayne D.E."/>
        </authorList>
    </citation>
    <scope>NUCLEOTIDE SEQUENCE [LARGE SCALE GENOMIC DNA]</scope>
    <source>
        <strain evidence="2 3">DSM 26133</strain>
    </source>
</reference>
<feature type="transmembrane region" description="Helical" evidence="1">
    <location>
        <begin position="47"/>
        <end position="65"/>
    </location>
</feature>
<keyword evidence="3" id="KW-1185">Reference proteome</keyword>
<evidence type="ECO:0000313" key="2">
    <source>
        <dbReference type="EMBL" id="SMD36946.1"/>
    </source>
</evidence>
<keyword evidence="1" id="KW-0472">Membrane</keyword>
<protein>
    <submittedName>
        <fullName evidence="2">Uncharacterized protein</fullName>
    </submittedName>
</protein>
<accession>A0A1W2GKZ6</accession>
<dbReference type="AlphaFoldDB" id="A0A1W2GKZ6"/>
<gene>
    <name evidence="2" type="ORF">SAMN04488029_3156</name>
</gene>
<name>A0A1W2GKZ6_REIFA</name>
<proteinExistence type="predicted"/>